<dbReference type="InterPro" id="IPR051955">
    <property type="entry name" value="PME_Inhibitor"/>
</dbReference>
<organism evidence="4 5">
    <name type="scientific">Nicotiana sylvestris</name>
    <name type="common">Wood tobacco</name>
    <name type="synonym">South American tobacco</name>
    <dbReference type="NCBI Taxonomy" id="4096"/>
    <lineage>
        <taxon>Eukaryota</taxon>
        <taxon>Viridiplantae</taxon>
        <taxon>Streptophyta</taxon>
        <taxon>Embryophyta</taxon>
        <taxon>Tracheophyta</taxon>
        <taxon>Spermatophyta</taxon>
        <taxon>Magnoliopsida</taxon>
        <taxon>eudicotyledons</taxon>
        <taxon>Gunneridae</taxon>
        <taxon>Pentapetalae</taxon>
        <taxon>asterids</taxon>
        <taxon>lamiids</taxon>
        <taxon>Solanales</taxon>
        <taxon>Solanaceae</taxon>
        <taxon>Nicotianoideae</taxon>
        <taxon>Nicotianeae</taxon>
        <taxon>Nicotiana</taxon>
    </lineage>
</organism>
<dbReference type="NCBIfam" id="TIGR01614">
    <property type="entry name" value="PME_inhib"/>
    <property type="match status" value="1"/>
</dbReference>
<dbReference type="Gene3D" id="1.20.140.40">
    <property type="entry name" value="Invertase/pectin methylesterase inhibitor family protein"/>
    <property type="match status" value="1"/>
</dbReference>
<evidence type="ECO:0000313" key="4">
    <source>
        <dbReference type="Proteomes" id="UP000189701"/>
    </source>
</evidence>
<dbReference type="InterPro" id="IPR035513">
    <property type="entry name" value="Invertase/methylesterase_inhib"/>
</dbReference>
<reference evidence="5" key="2">
    <citation type="submission" date="2025-08" db="UniProtKB">
        <authorList>
            <consortium name="RefSeq"/>
        </authorList>
    </citation>
    <scope>IDENTIFICATION</scope>
    <source>
        <tissue evidence="5">Leaf</tissue>
    </source>
</reference>
<sequence>MKTSHPLSLFCILFAAVLLHLRLVPSFALLDPTTFSSVATVPDAAAPQPLNPGYVSADTDYIRSSCKTTMYPATCYHSLNHYATAVQQDPARLARVAVGVTLAKAKRMAAFLSNLSREADYGAQPRVVAALHDCFSVFGDTIDQIRDSLSQMRKLGGSGESLRFQMSNVQTWMSAALTNEDTCTDGFEDVTDDEPLKLDVCDRAGKVKEVTSNALALVNNFANKISTP</sequence>
<dbReference type="KEGG" id="nsy:104247370"/>
<keyword evidence="4" id="KW-1185">Reference proteome</keyword>
<keyword evidence="1 2" id="KW-0732">Signal</keyword>
<dbReference type="InterPro" id="IPR006501">
    <property type="entry name" value="Pectinesterase_inhib_dom"/>
</dbReference>
<dbReference type="STRING" id="4096.A0A1U7YEU7"/>
<dbReference type="FunFam" id="1.20.140.40:FF:000005">
    <property type="entry name" value="Pectin methylesterase inhibitor 1"/>
    <property type="match status" value="1"/>
</dbReference>
<dbReference type="PANTHER" id="PTHR31080:SF64">
    <property type="entry name" value="PLANT INVERTASE_PECTIN METHYLESTERASE INHIBITOR SUPERFAMILY PROTEIN"/>
    <property type="match status" value="1"/>
</dbReference>
<evidence type="ECO:0000259" key="3">
    <source>
        <dbReference type="SMART" id="SM00856"/>
    </source>
</evidence>
<feature type="chain" id="PRO_5010564403" evidence="2">
    <location>
        <begin position="29"/>
        <end position="228"/>
    </location>
</feature>
<dbReference type="eggNOG" id="ENOG502QPI3">
    <property type="taxonomic scope" value="Eukaryota"/>
</dbReference>
<dbReference type="GeneID" id="104247370"/>
<dbReference type="SUPFAM" id="SSF101148">
    <property type="entry name" value="Plant invertase/pectin methylesterase inhibitor"/>
    <property type="match status" value="1"/>
</dbReference>
<name>A0A1U7YEU7_NICSY</name>
<evidence type="ECO:0000313" key="5">
    <source>
        <dbReference type="RefSeq" id="XP_009801663.1"/>
    </source>
</evidence>
<dbReference type="AlphaFoldDB" id="A0A1U7YEU7"/>
<proteinExistence type="predicted"/>
<gene>
    <name evidence="5" type="primary">LOC104247370</name>
</gene>
<dbReference type="PANTHER" id="PTHR31080">
    <property type="entry name" value="PECTINESTERASE INHIBITOR-LIKE"/>
    <property type="match status" value="1"/>
</dbReference>
<feature type="signal peptide" evidence="2">
    <location>
        <begin position="1"/>
        <end position="28"/>
    </location>
</feature>
<evidence type="ECO:0000256" key="1">
    <source>
        <dbReference type="ARBA" id="ARBA00022729"/>
    </source>
</evidence>
<feature type="domain" description="Pectinesterase inhibitor" evidence="3">
    <location>
        <begin position="57"/>
        <end position="217"/>
    </location>
</feature>
<accession>A0A1U7YEU7</accession>
<dbReference type="GO" id="GO:0046910">
    <property type="term" value="F:pectinesterase inhibitor activity"/>
    <property type="evidence" value="ECO:0007669"/>
    <property type="project" value="UniProtKB-ARBA"/>
</dbReference>
<dbReference type="OrthoDB" id="1430376at2759"/>
<dbReference type="SMART" id="SM00856">
    <property type="entry name" value="PMEI"/>
    <property type="match status" value="1"/>
</dbReference>
<dbReference type="Proteomes" id="UP000189701">
    <property type="component" value="Unplaced"/>
</dbReference>
<dbReference type="RefSeq" id="XP_009801663.1">
    <property type="nucleotide sequence ID" value="XM_009803361.1"/>
</dbReference>
<dbReference type="CDD" id="cd15798">
    <property type="entry name" value="PMEI-like_3"/>
    <property type="match status" value="1"/>
</dbReference>
<evidence type="ECO:0000256" key="2">
    <source>
        <dbReference type="SAM" id="SignalP"/>
    </source>
</evidence>
<protein>
    <submittedName>
        <fullName evidence="5">21 kDa protein-like</fullName>
    </submittedName>
</protein>
<reference evidence="4" key="1">
    <citation type="journal article" date="2013" name="Genome Biol.">
        <title>Reference genomes and transcriptomes of Nicotiana sylvestris and Nicotiana tomentosiformis.</title>
        <authorList>
            <person name="Sierro N."/>
            <person name="Battey J.N."/>
            <person name="Ouadi S."/>
            <person name="Bovet L."/>
            <person name="Goepfert S."/>
            <person name="Bakaher N."/>
            <person name="Peitsch M.C."/>
            <person name="Ivanov N.V."/>
        </authorList>
    </citation>
    <scope>NUCLEOTIDE SEQUENCE [LARGE SCALE GENOMIC DNA]</scope>
</reference>
<dbReference type="Pfam" id="PF04043">
    <property type="entry name" value="PMEI"/>
    <property type="match status" value="1"/>
</dbReference>